<dbReference type="AlphaFoldDB" id="A0AAV2ERD4"/>
<evidence type="ECO:0000313" key="3">
    <source>
        <dbReference type="Proteomes" id="UP001497516"/>
    </source>
</evidence>
<dbReference type="Proteomes" id="UP001497516">
    <property type="component" value="Chromosome 5"/>
</dbReference>
<feature type="region of interest" description="Disordered" evidence="1">
    <location>
        <begin position="82"/>
        <end position="120"/>
    </location>
</feature>
<organism evidence="2 3">
    <name type="scientific">Linum trigynum</name>
    <dbReference type="NCBI Taxonomy" id="586398"/>
    <lineage>
        <taxon>Eukaryota</taxon>
        <taxon>Viridiplantae</taxon>
        <taxon>Streptophyta</taxon>
        <taxon>Embryophyta</taxon>
        <taxon>Tracheophyta</taxon>
        <taxon>Spermatophyta</taxon>
        <taxon>Magnoliopsida</taxon>
        <taxon>eudicotyledons</taxon>
        <taxon>Gunneridae</taxon>
        <taxon>Pentapetalae</taxon>
        <taxon>rosids</taxon>
        <taxon>fabids</taxon>
        <taxon>Malpighiales</taxon>
        <taxon>Linaceae</taxon>
        <taxon>Linum</taxon>
    </lineage>
</organism>
<feature type="compositionally biased region" description="Basic and acidic residues" evidence="1">
    <location>
        <begin position="82"/>
        <end position="104"/>
    </location>
</feature>
<reference evidence="2 3" key="1">
    <citation type="submission" date="2024-04" db="EMBL/GenBank/DDBJ databases">
        <authorList>
            <person name="Fracassetti M."/>
        </authorList>
    </citation>
    <scope>NUCLEOTIDE SEQUENCE [LARGE SCALE GENOMIC DNA]</scope>
</reference>
<name>A0AAV2ERD4_9ROSI</name>
<keyword evidence="3" id="KW-1185">Reference proteome</keyword>
<gene>
    <name evidence="2" type="ORF">LTRI10_LOCUS29089</name>
</gene>
<feature type="region of interest" description="Disordered" evidence="1">
    <location>
        <begin position="163"/>
        <end position="235"/>
    </location>
</feature>
<sequence>MFRKRKLDAWGDGEPPSLFKKDSSTEKETTQGSPKRGKGVATPIEQLKTTLVAASNEGKARPQTRLEFSSLREEKMLLEYQWKKKSTETPPSTRRERTATKEEAELWVEGGGDTTSLSNPKSLNELRIARAIAKMSKEECGVSLSLSLSLSLSIEGKTQSLLKRNPLGMEKERGGVKQPRAAAEGRTGQATSTAADQLGVRLWLEKESSEKEVTAEGTKREGIGSPFSNPSSRPL</sequence>
<feature type="region of interest" description="Disordered" evidence="1">
    <location>
        <begin position="1"/>
        <end position="44"/>
    </location>
</feature>
<evidence type="ECO:0000313" key="2">
    <source>
        <dbReference type="EMBL" id="CAL1388148.1"/>
    </source>
</evidence>
<proteinExistence type="predicted"/>
<evidence type="ECO:0000256" key="1">
    <source>
        <dbReference type="SAM" id="MobiDB-lite"/>
    </source>
</evidence>
<dbReference type="EMBL" id="OZ034818">
    <property type="protein sequence ID" value="CAL1388148.1"/>
    <property type="molecule type" value="Genomic_DNA"/>
</dbReference>
<feature type="compositionally biased region" description="Polar residues" evidence="1">
    <location>
        <begin position="226"/>
        <end position="235"/>
    </location>
</feature>
<accession>A0AAV2ERD4</accession>
<feature type="compositionally biased region" description="Basic and acidic residues" evidence="1">
    <location>
        <begin position="203"/>
        <end position="222"/>
    </location>
</feature>
<protein>
    <submittedName>
        <fullName evidence="2">Uncharacterized protein</fullName>
    </submittedName>
</protein>
<feature type="compositionally biased region" description="Basic and acidic residues" evidence="1">
    <location>
        <begin position="19"/>
        <end position="29"/>
    </location>
</feature>